<evidence type="ECO:0000313" key="4">
    <source>
        <dbReference type="EMBL" id="XBX98066.1"/>
    </source>
</evidence>
<reference evidence="4" key="1">
    <citation type="submission" date="2024-06" db="EMBL/GenBank/DDBJ databases">
        <authorList>
            <person name="Huang C.H."/>
            <person name="Ting Y.S."/>
            <person name="Cheng Y.H."/>
        </authorList>
    </citation>
    <scope>NUCLEOTIDE SEQUENCE</scope>
    <source>
        <strain evidence="4">TCI803</strain>
    </source>
</reference>
<dbReference type="GeneID" id="93261288"/>
<sequence>MYELIVNDVCKSFGKKAALNNVSLKVKKGAIFGLTGPNGAGKSTLTSILATLSLPNEGTVKISGVDVVSNVKEVRKKVGVTFQQTTVFSTGTAWENILIAGKMYGMSTSKIMERGEHLLKEFDLFQVSNDLVGTYSGGMKRKLDIAISLLYKPEVLLLDEPTAGLDPESRTTLWKIVTKISQDEGTTIFVTTHYLEELNDLATEIALINHGKILDIGTPKELINKLAADQIEIHYRKLHLSNVQKIEEYISDLKEVVRYELKPTTLTIMTSQGQQILSKLLRYLIQSNVEIEFSELKQATLNDVYLANFNEKGVEQ</sequence>
<dbReference type="GO" id="GO:0016887">
    <property type="term" value="F:ATP hydrolysis activity"/>
    <property type="evidence" value="ECO:0007669"/>
    <property type="project" value="InterPro"/>
</dbReference>
<feature type="domain" description="ABC transporter" evidence="3">
    <location>
        <begin position="4"/>
        <end position="235"/>
    </location>
</feature>
<dbReference type="PROSITE" id="PS50893">
    <property type="entry name" value="ABC_TRANSPORTER_2"/>
    <property type="match status" value="1"/>
</dbReference>
<evidence type="ECO:0000259" key="3">
    <source>
        <dbReference type="PROSITE" id="PS50893"/>
    </source>
</evidence>
<dbReference type="EMBL" id="CP158453">
    <property type="protein sequence ID" value="XBX98066.1"/>
    <property type="molecule type" value="Genomic_DNA"/>
</dbReference>
<dbReference type="SMART" id="SM00382">
    <property type="entry name" value="AAA"/>
    <property type="match status" value="1"/>
</dbReference>
<gene>
    <name evidence="4" type="ORF">ABR335_16765</name>
</gene>
<organism evidence="4">
    <name type="scientific">Heyndrickxia faecalis</name>
    <dbReference type="NCBI Taxonomy" id="2824910"/>
    <lineage>
        <taxon>Bacteria</taxon>
        <taxon>Bacillati</taxon>
        <taxon>Bacillota</taxon>
        <taxon>Bacilli</taxon>
        <taxon>Bacillales</taxon>
        <taxon>Bacillaceae</taxon>
        <taxon>Heyndrickxia</taxon>
    </lineage>
</organism>
<evidence type="ECO:0000256" key="1">
    <source>
        <dbReference type="ARBA" id="ARBA00022741"/>
    </source>
</evidence>
<dbReference type="Pfam" id="PF00005">
    <property type="entry name" value="ABC_tran"/>
    <property type="match status" value="1"/>
</dbReference>
<keyword evidence="2 4" id="KW-0067">ATP-binding</keyword>
<dbReference type="InterPro" id="IPR027417">
    <property type="entry name" value="P-loop_NTPase"/>
</dbReference>
<dbReference type="PANTHER" id="PTHR43582">
    <property type="entry name" value="LINEARMYCIN RESISTANCE ATP-BINDING PROTEIN LNRL"/>
    <property type="match status" value="1"/>
</dbReference>
<dbReference type="GO" id="GO:0005524">
    <property type="term" value="F:ATP binding"/>
    <property type="evidence" value="ECO:0007669"/>
    <property type="project" value="UniProtKB-KW"/>
</dbReference>
<dbReference type="SUPFAM" id="SSF52540">
    <property type="entry name" value="P-loop containing nucleoside triphosphate hydrolases"/>
    <property type="match status" value="1"/>
</dbReference>
<protein>
    <submittedName>
        <fullName evidence="4">ATP-binding cassette domain-containing protein</fullName>
    </submittedName>
</protein>
<dbReference type="PANTHER" id="PTHR43582:SF2">
    <property type="entry name" value="LINEARMYCIN RESISTANCE ATP-BINDING PROTEIN LNRL"/>
    <property type="match status" value="1"/>
</dbReference>
<dbReference type="InterPro" id="IPR003593">
    <property type="entry name" value="AAA+_ATPase"/>
</dbReference>
<proteinExistence type="predicted"/>
<name>A0AAU7WIY1_9BACI</name>
<dbReference type="Gene3D" id="3.40.50.300">
    <property type="entry name" value="P-loop containing nucleotide triphosphate hydrolases"/>
    <property type="match status" value="1"/>
</dbReference>
<dbReference type="InterPro" id="IPR017871">
    <property type="entry name" value="ABC_transporter-like_CS"/>
</dbReference>
<accession>A0AAU7WIY1</accession>
<dbReference type="InterPro" id="IPR003439">
    <property type="entry name" value="ABC_transporter-like_ATP-bd"/>
</dbReference>
<dbReference type="AlphaFoldDB" id="A0AAU7WIY1"/>
<keyword evidence="1" id="KW-0547">Nucleotide-binding</keyword>
<evidence type="ECO:0000256" key="2">
    <source>
        <dbReference type="ARBA" id="ARBA00022840"/>
    </source>
</evidence>
<dbReference type="RefSeq" id="WP_350346390.1">
    <property type="nucleotide sequence ID" value="NZ_CP158453.1"/>
</dbReference>
<dbReference type="PROSITE" id="PS00211">
    <property type="entry name" value="ABC_TRANSPORTER_1"/>
    <property type="match status" value="1"/>
</dbReference>